<evidence type="ECO:0000256" key="3">
    <source>
        <dbReference type="ARBA" id="ARBA00022597"/>
    </source>
</evidence>
<dbReference type="EMBL" id="CAMTCP010000287">
    <property type="protein sequence ID" value="CAI3691303.1"/>
    <property type="molecule type" value="Genomic_DNA"/>
</dbReference>
<feature type="modified residue" description="Phosphocysteine; by EIIA" evidence="7">
    <location>
        <position position="8"/>
    </location>
</feature>
<dbReference type="Pfam" id="PF02302">
    <property type="entry name" value="PTS_IIB"/>
    <property type="match status" value="1"/>
</dbReference>
<evidence type="ECO:0000313" key="12">
    <source>
        <dbReference type="Proteomes" id="UP000220840"/>
    </source>
</evidence>
<keyword evidence="12" id="KW-1185">Reference proteome</keyword>
<evidence type="ECO:0000256" key="1">
    <source>
        <dbReference type="ARBA" id="ARBA00022448"/>
    </source>
</evidence>
<dbReference type="GO" id="GO:0008982">
    <property type="term" value="F:protein-N(PI)-phosphohistidine-sugar phosphotransferase activity"/>
    <property type="evidence" value="ECO:0007669"/>
    <property type="project" value="InterPro"/>
</dbReference>
<evidence type="ECO:0000313" key="13">
    <source>
        <dbReference type="Proteomes" id="UP000431451"/>
    </source>
</evidence>
<keyword evidence="3 10" id="KW-0762">Sugar transport</keyword>
<dbReference type="RefSeq" id="WP_058296659.1">
    <property type="nucleotide sequence ID" value="NZ_CAKJVD010000083.1"/>
</dbReference>
<evidence type="ECO:0000259" key="8">
    <source>
        <dbReference type="PROSITE" id="PS51100"/>
    </source>
</evidence>
<dbReference type="SUPFAM" id="SSF52794">
    <property type="entry name" value="PTS system IIB component-like"/>
    <property type="match status" value="1"/>
</dbReference>
<sequence>MRTITLICAGGFSSSMLLSEMKKSADKKGLDIKFNAISESKFEQYKDETDILLLAPQIRYLEEQILSKYNMDKIKIMIIDSIDYGLMNGEKVLTDALNL</sequence>
<evidence type="ECO:0000313" key="9">
    <source>
        <dbReference type="EMBL" id="CAI3691303.1"/>
    </source>
</evidence>
<keyword evidence="6" id="KW-0418">Kinase</keyword>
<protein>
    <submittedName>
        <fullName evidence="11">Lichenan-specific phosphotransferase enzyme IIB component</fullName>
    </submittedName>
    <submittedName>
        <fullName evidence="10">PTS sugar transporter subunit IIB</fullName>
    </submittedName>
    <submittedName>
        <fullName evidence="9">PTS system, lactose/cellobiose-family IIB component</fullName>
        <ecNumber evidence="9 11">2.7.1.-</ecNumber>
    </submittedName>
</protein>
<keyword evidence="1" id="KW-0813">Transport</keyword>
<evidence type="ECO:0000256" key="2">
    <source>
        <dbReference type="ARBA" id="ARBA00022553"/>
    </source>
</evidence>
<evidence type="ECO:0000256" key="6">
    <source>
        <dbReference type="ARBA" id="ARBA00022777"/>
    </source>
</evidence>
<evidence type="ECO:0000256" key="5">
    <source>
        <dbReference type="ARBA" id="ARBA00022683"/>
    </source>
</evidence>
<evidence type="ECO:0000313" key="11">
    <source>
        <dbReference type="EMBL" id="VCT85919.1"/>
    </source>
</evidence>
<dbReference type="EMBL" id="UWJD01000003">
    <property type="protein sequence ID" value="VCT85919.1"/>
    <property type="molecule type" value="Genomic_DNA"/>
</dbReference>
<dbReference type="EC" id="2.7.1.-" evidence="9 11"/>
<dbReference type="GeneID" id="68879026"/>
<dbReference type="PANTHER" id="PTHR34581">
    <property type="entry name" value="PTS SYSTEM N,N'-DIACETYLCHITOBIOSE-SPECIFIC EIIB COMPONENT"/>
    <property type="match status" value="1"/>
</dbReference>
<name>A0A2A7MLF7_9CLOT</name>
<keyword evidence="5" id="KW-0598">Phosphotransferase system</keyword>
<reference evidence="9" key="3">
    <citation type="submission" date="2022-10" db="EMBL/GenBank/DDBJ databases">
        <authorList>
            <person name="Aires J."/>
            <person name="Mesa V."/>
        </authorList>
    </citation>
    <scope>NUCLEOTIDE SEQUENCE</scope>
    <source>
        <strain evidence="9">Clostridium neonatale JD116</strain>
    </source>
</reference>
<dbReference type="STRING" id="137838.GCA_001458595_04036"/>
<dbReference type="GO" id="GO:0009401">
    <property type="term" value="P:phosphoenolpyruvate-dependent sugar phosphotransferase system"/>
    <property type="evidence" value="ECO:0007669"/>
    <property type="project" value="UniProtKB-KW"/>
</dbReference>
<feature type="domain" description="PTS EIIB type-3" evidence="8">
    <location>
        <begin position="1"/>
        <end position="99"/>
    </location>
</feature>
<dbReference type="InterPro" id="IPR013012">
    <property type="entry name" value="PTS_EIIB_3"/>
</dbReference>
<dbReference type="Proteomes" id="UP000220840">
    <property type="component" value="Unassembled WGS sequence"/>
</dbReference>
<dbReference type="GO" id="GO:0016301">
    <property type="term" value="F:kinase activity"/>
    <property type="evidence" value="ECO:0007669"/>
    <property type="project" value="UniProtKB-KW"/>
</dbReference>
<evidence type="ECO:0000313" key="10">
    <source>
        <dbReference type="EMBL" id="PEG32516.1"/>
    </source>
</evidence>
<dbReference type="AlphaFoldDB" id="A0A2A7MLF7"/>
<accession>A0A2A7MLF7</accession>
<dbReference type="Proteomes" id="UP001189143">
    <property type="component" value="Unassembled WGS sequence"/>
</dbReference>
<dbReference type="OrthoDB" id="9808134at2"/>
<evidence type="ECO:0000256" key="4">
    <source>
        <dbReference type="ARBA" id="ARBA00022679"/>
    </source>
</evidence>
<dbReference type="InterPro" id="IPR036095">
    <property type="entry name" value="PTS_EIIB-like_sf"/>
</dbReference>
<dbReference type="Proteomes" id="UP000431451">
    <property type="component" value="Unassembled WGS sequence"/>
</dbReference>
<keyword evidence="4 9" id="KW-0808">Transferase</keyword>
<keyword evidence="2" id="KW-0597">Phosphoprotein</keyword>
<organism evidence="10 12">
    <name type="scientific">Clostridium neonatale</name>
    <dbReference type="NCBI Taxonomy" id="137838"/>
    <lineage>
        <taxon>Bacteria</taxon>
        <taxon>Bacillati</taxon>
        <taxon>Bacillota</taxon>
        <taxon>Clostridia</taxon>
        <taxon>Eubacteriales</taxon>
        <taxon>Clostridiaceae</taxon>
        <taxon>Clostridium</taxon>
    </lineage>
</organism>
<reference evidence="10 12" key="1">
    <citation type="submission" date="2017-10" db="EMBL/GenBank/DDBJ databases">
        <title>Effective Description of Clostridium neonatale sp. nov. linked to necrotizing enterocolitis in neonates and a clarification of species assignable to the genus Clostridium (Prazmowski 1880) emend. Lawson and Rainey 2016.</title>
        <authorList>
            <person name="Bernard K."/>
            <person name="Burdz T."/>
            <person name="Wiebe D."/>
            <person name="Balcewich B."/>
            <person name="Alfa M."/>
            <person name="Bernier A.-M."/>
        </authorList>
    </citation>
    <scope>NUCLEOTIDE SEQUENCE [LARGE SCALE GENOMIC DNA]</scope>
    <source>
        <strain evidence="10 12">LCDC99A005</strain>
    </source>
</reference>
<dbReference type="Gene3D" id="3.40.50.2300">
    <property type="match status" value="1"/>
</dbReference>
<dbReference type="InterPro" id="IPR003501">
    <property type="entry name" value="PTS_EIIB_2/3"/>
</dbReference>
<gene>
    <name evidence="11" type="primary">licB_5</name>
    <name evidence="9" type="ORF">CNEO2_850013</name>
    <name evidence="11" type="ORF">CNEONATNEC25_03522</name>
    <name evidence="10" type="ORF">CQ394_12730</name>
</gene>
<proteinExistence type="predicted"/>
<dbReference type="PROSITE" id="PS51100">
    <property type="entry name" value="PTS_EIIB_TYPE_3"/>
    <property type="match status" value="1"/>
</dbReference>
<evidence type="ECO:0000256" key="7">
    <source>
        <dbReference type="PROSITE-ProRule" id="PRU00423"/>
    </source>
</evidence>
<dbReference type="PANTHER" id="PTHR34581:SF2">
    <property type="entry name" value="PTS SYSTEM N,N'-DIACETYLCHITOBIOSE-SPECIFIC EIIB COMPONENT"/>
    <property type="match status" value="1"/>
</dbReference>
<dbReference type="EMBL" id="PDCJ01000001">
    <property type="protein sequence ID" value="PEG32516.1"/>
    <property type="molecule type" value="Genomic_DNA"/>
</dbReference>
<reference evidence="11 13" key="2">
    <citation type="submission" date="2018-06" db="EMBL/GenBank/DDBJ databases">
        <authorList>
            <consortium name="IHU Genomes"/>
        </authorList>
    </citation>
    <scope>NUCLEOTIDE SEQUENCE [LARGE SCALE GENOMIC DNA]</scope>
    <source>
        <strain evidence="11 13">NEC25</strain>
    </source>
</reference>
<dbReference type="InterPro" id="IPR051819">
    <property type="entry name" value="PTS_sugar-specific_EIIB"/>
</dbReference>
<dbReference type="CDD" id="cd05564">
    <property type="entry name" value="PTS_IIB_chitobiose_lichenan"/>
    <property type="match status" value="1"/>
</dbReference>